<keyword evidence="14" id="KW-1185">Reference proteome</keyword>
<gene>
    <name evidence="13" type="primary">G2E3_16</name>
    <name evidence="13" type="ORF">N1851_022372</name>
</gene>
<comment type="pathway">
    <text evidence="2">Protein modification; protein ubiquitination.</text>
</comment>
<feature type="region of interest" description="Disordered" evidence="10">
    <location>
        <begin position="335"/>
        <end position="364"/>
    </location>
</feature>
<name>A0AA47MIB8_MERPO</name>
<dbReference type="SUPFAM" id="SSF56204">
    <property type="entry name" value="Hect, E3 ligase catalytic domain"/>
    <property type="match status" value="1"/>
</dbReference>
<dbReference type="PANTHER" id="PTHR12420">
    <property type="entry name" value="PHD FINGER PROTEIN"/>
    <property type="match status" value="1"/>
</dbReference>
<dbReference type="InterPro" id="IPR001965">
    <property type="entry name" value="Znf_PHD"/>
</dbReference>
<dbReference type="InterPro" id="IPR011011">
    <property type="entry name" value="Znf_FYVE_PHD"/>
</dbReference>
<keyword evidence="3" id="KW-0808">Transferase</keyword>
<dbReference type="PANTHER" id="PTHR12420:SF42">
    <property type="entry name" value="G2_M PHASE-SPECIFIC E3 UBIQUITIN-PROTEIN LIGASE"/>
    <property type="match status" value="1"/>
</dbReference>
<evidence type="ECO:0000259" key="11">
    <source>
        <dbReference type="PROSITE" id="PS50237"/>
    </source>
</evidence>
<dbReference type="Proteomes" id="UP001174136">
    <property type="component" value="Unassembled WGS sequence"/>
</dbReference>
<dbReference type="SMART" id="SM00249">
    <property type="entry name" value="PHD"/>
    <property type="match status" value="3"/>
</dbReference>
<evidence type="ECO:0000313" key="13">
    <source>
        <dbReference type="EMBL" id="KAK0140634.1"/>
    </source>
</evidence>
<dbReference type="PROSITE" id="PS51805">
    <property type="entry name" value="EPHD"/>
    <property type="match status" value="1"/>
</dbReference>
<keyword evidence="4" id="KW-0479">Metal-binding</keyword>
<dbReference type="GO" id="GO:0004842">
    <property type="term" value="F:ubiquitin-protein transferase activity"/>
    <property type="evidence" value="ECO:0007669"/>
    <property type="project" value="InterPro"/>
</dbReference>
<evidence type="ECO:0000256" key="2">
    <source>
        <dbReference type="ARBA" id="ARBA00004906"/>
    </source>
</evidence>
<evidence type="ECO:0000256" key="3">
    <source>
        <dbReference type="ARBA" id="ARBA00022679"/>
    </source>
</evidence>
<dbReference type="PROSITE" id="PS50237">
    <property type="entry name" value="HECT"/>
    <property type="match status" value="1"/>
</dbReference>
<comment type="caution">
    <text evidence="9">Lacks conserved residue(s) required for the propagation of feature annotation.</text>
</comment>
<proteinExistence type="predicted"/>
<sequence>MKRKIKNNNQPLDIPEDCCVLCRLRDDRPDQLGEKVYLKEEKLAIHYLCLLTASGVYQRGQENDGVFGFLVDDIRKESRRCDRLTCGVCRKKGAAVGCCVRKCRKTVHFPCGQSKHNFIFQFTGQFLSYCIDHAPQQSVGVGEGEGPQSCSVCLDLIPPVLCYSVLKCPACHNSWFHRACIQRQAQSAGLHFFRCSLCNNKERFQLEMLTMGIYIPDSDHGISGIMPFEGIIPNLMDTLSGIIPYVFSADRDASWELESNAFEELLQVYENCDAPDCCCRKGRSFSAKSGWFEVLRCRLCGSRGTHRKCAGMDLDTSDWSCLDCTQTMEVRASLVTRSGGTPQDGTPRSSLLSKRCTSPITSSPVSCKRSLLSGEQSSTKLLQALALQLLPPPPRLPLRLTSSFSPPPRSSLQTAPGPDSSTVSPASCSLVEVHREEGVLEAGLKLVRRPNFDPRRRLSVRFNDGQNTRSPSCPSSATAAQYFLKQLVQQIQTCGVFEGPEGNKNLTLESKALREDFYFDVGILLAMCLVHGGPPLLFFSPALFQCLFNFPCDARLSLEHMTPDTHFTHILSTMAKADSVEDLQRTMAAAWEYLELAGCNRPISSLDERDALVDDMVGFTLVTRMQLPLQRFREGLKTLGVFEQMFLGSFQMFLSGLWGLQVQQHPAIFYRTFCGPEEVLDAHTLGHLLTPQHFLAPQRLFTTKPPSDQHLLAPQLLIPVPRLLTPRPPSPQQEQGEEPTVLSYWKTFLQDCEDGRSSVSLQDLLCFTTGVEEVPATGLLPSPTLSFILPQHPSPAGEVRGARDEALFPQSDPSTNRLLLPSTSSSYQAFKSSLEQAVSHRTHLLHT</sequence>
<evidence type="ECO:0000259" key="12">
    <source>
        <dbReference type="PROSITE" id="PS51805"/>
    </source>
</evidence>
<reference evidence="13" key="1">
    <citation type="journal article" date="2023" name="Front. Mar. Sci.">
        <title>A new Merluccius polli reference genome to investigate the effects of global change in West African waters.</title>
        <authorList>
            <person name="Mateo J.L."/>
            <person name="Blanco-Fernandez C."/>
            <person name="Garcia-Vazquez E."/>
            <person name="Machado-Schiaffino G."/>
        </authorList>
    </citation>
    <scope>NUCLEOTIDE SEQUENCE</scope>
    <source>
        <strain evidence="13">C29</strain>
        <tissue evidence="13">Fin</tissue>
    </source>
</reference>
<evidence type="ECO:0000256" key="1">
    <source>
        <dbReference type="ARBA" id="ARBA00004123"/>
    </source>
</evidence>
<evidence type="ECO:0000256" key="4">
    <source>
        <dbReference type="ARBA" id="ARBA00022723"/>
    </source>
</evidence>
<dbReference type="InterPro" id="IPR042013">
    <property type="entry name" value="PHF7/G2E3_ePHD"/>
</dbReference>
<dbReference type="CDD" id="cd15669">
    <property type="entry name" value="ePHD_PHF7_G2E3_like"/>
    <property type="match status" value="1"/>
</dbReference>
<dbReference type="GO" id="GO:0008270">
    <property type="term" value="F:zinc ion binding"/>
    <property type="evidence" value="ECO:0007669"/>
    <property type="project" value="UniProtKB-KW"/>
</dbReference>
<keyword evidence="6 9" id="KW-0833">Ubl conjugation pathway</keyword>
<comment type="caution">
    <text evidence="13">The sequence shown here is derived from an EMBL/GenBank/DDBJ whole genome shotgun (WGS) entry which is preliminary data.</text>
</comment>
<dbReference type="Pfam" id="PF13771">
    <property type="entry name" value="zf-HC5HC2H"/>
    <property type="match status" value="1"/>
</dbReference>
<dbReference type="InterPro" id="IPR035983">
    <property type="entry name" value="Hect_E3_ubiquitin_ligase"/>
</dbReference>
<keyword evidence="8" id="KW-0539">Nucleus</keyword>
<dbReference type="InterPro" id="IPR000569">
    <property type="entry name" value="HECT_dom"/>
</dbReference>
<dbReference type="EMBL" id="JAOPHQ010004042">
    <property type="protein sequence ID" value="KAK0140634.1"/>
    <property type="molecule type" value="Genomic_DNA"/>
</dbReference>
<dbReference type="InterPro" id="IPR034732">
    <property type="entry name" value="EPHD"/>
</dbReference>
<dbReference type="SUPFAM" id="SSF57903">
    <property type="entry name" value="FYVE/PHD zinc finger"/>
    <property type="match status" value="1"/>
</dbReference>
<evidence type="ECO:0000256" key="7">
    <source>
        <dbReference type="ARBA" id="ARBA00022833"/>
    </source>
</evidence>
<dbReference type="InterPro" id="IPR013083">
    <property type="entry name" value="Znf_RING/FYVE/PHD"/>
</dbReference>
<dbReference type="Gene3D" id="3.30.2410.10">
    <property type="entry name" value="Hect, E3 ligase catalytic domain"/>
    <property type="match status" value="1"/>
</dbReference>
<evidence type="ECO:0000256" key="5">
    <source>
        <dbReference type="ARBA" id="ARBA00022771"/>
    </source>
</evidence>
<evidence type="ECO:0000256" key="10">
    <source>
        <dbReference type="SAM" id="MobiDB-lite"/>
    </source>
</evidence>
<evidence type="ECO:0000256" key="9">
    <source>
        <dbReference type="PROSITE-ProRule" id="PRU00104"/>
    </source>
</evidence>
<dbReference type="Pfam" id="PF26054">
    <property type="entry name" value="PHD_G2E3"/>
    <property type="match status" value="1"/>
</dbReference>
<feature type="domain" description="PHD-type" evidence="12">
    <location>
        <begin position="16"/>
        <end position="134"/>
    </location>
</feature>
<organism evidence="13 14">
    <name type="scientific">Merluccius polli</name>
    <name type="common">Benguela hake</name>
    <name type="synonym">Merluccius cadenati</name>
    <dbReference type="NCBI Taxonomy" id="89951"/>
    <lineage>
        <taxon>Eukaryota</taxon>
        <taxon>Metazoa</taxon>
        <taxon>Chordata</taxon>
        <taxon>Craniata</taxon>
        <taxon>Vertebrata</taxon>
        <taxon>Euteleostomi</taxon>
        <taxon>Actinopterygii</taxon>
        <taxon>Neopterygii</taxon>
        <taxon>Teleostei</taxon>
        <taxon>Neoteleostei</taxon>
        <taxon>Acanthomorphata</taxon>
        <taxon>Zeiogadaria</taxon>
        <taxon>Gadariae</taxon>
        <taxon>Gadiformes</taxon>
        <taxon>Gadoidei</taxon>
        <taxon>Merlucciidae</taxon>
        <taxon>Merluccius</taxon>
    </lineage>
</organism>
<keyword evidence="5" id="KW-0863">Zinc-finger</keyword>
<accession>A0AA47MIB8</accession>
<comment type="subcellular location">
    <subcellularLocation>
        <location evidence="1">Nucleus</location>
    </subcellularLocation>
</comment>
<evidence type="ECO:0000313" key="14">
    <source>
        <dbReference type="Proteomes" id="UP001174136"/>
    </source>
</evidence>
<feature type="domain" description="HECT" evidence="11">
    <location>
        <begin position="762"/>
        <end position="825"/>
    </location>
</feature>
<evidence type="ECO:0000256" key="8">
    <source>
        <dbReference type="ARBA" id="ARBA00023242"/>
    </source>
</evidence>
<dbReference type="InterPro" id="IPR059102">
    <property type="entry name" value="PHD_PHF7/G2E3-like"/>
</dbReference>
<feature type="region of interest" description="Disordered" evidence="10">
    <location>
        <begin position="397"/>
        <end position="426"/>
    </location>
</feature>
<evidence type="ECO:0000256" key="6">
    <source>
        <dbReference type="ARBA" id="ARBA00022786"/>
    </source>
</evidence>
<dbReference type="Gene3D" id="3.30.40.10">
    <property type="entry name" value="Zinc/RING finger domain, C3HC4 (zinc finger)"/>
    <property type="match status" value="2"/>
</dbReference>
<dbReference type="AlphaFoldDB" id="A0AA47MIB8"/>
<protein>
    <submittedName>
        <fullName evidence="13">G2/M phase-specific E3 ubiquitin-protein ligase</fullName>
    </submittedName>
</protein>
<keyword evidence="7" id="KW-0862">Zinc</keyword>
<dbReference type="InterPro" id="IPR051188">
    <property type="entry name" value="PHD-type_Zinc_Finger"/>
</dbReference>
<dbReference type="GO" id="GO:0005634">
    <property type="term" value="C:nucleus"/>
    <property type="evidence" value="ECO:0007669"/>
    <property type="project" value="TreeGrafter"/>
</dbReference>